<dbReference type="Pfam" id="PF08100">
    <property type="entry name" value="Dimerisation"/>
    <property type="match status" value="1"/>
</dbReference>
<evidence type="ECO:0000313" key="7">
    <source>
        <dbReference type="EMBL" id="RKT54985.1"/>
    </source>
</evidence>
<keyword evidence="2 7" id="KW-0808">Transferase</keyword>
<evidence type="ECO:0000313" key="8">
    <source>
        <dbReference type="Proteomes" id="UP000282084"/>
    </source>
</evidence>
<evidence type="ECO:0000259" key="5">
    <source>
        <dbReference type="Pfam" id="PF00891"/>
    </source>
</evidence>
<dbReference type="GO" id="GO:0046983">
    <property type="term" value="F:protein dimerization activity"/>
    <property type="evidence" value="ECO:0007669"/>
    <property type="project" value="InterPro"/>
</dbReference>
<organism evidence="7 8">
    <name type="scientific">Saccharothrix australiensis</name>
    <dbReference type="NCBI Taxonomy" id="2072"/>
    <lineage>
        <taxon>Bacteria</taxon>
        <taxon>Bacillati</taxon>
        <taxon>Actinomycetota</taxon>
        <taxon>Actinomycetes</taxon>
        <taxon>Pseudonocardiales</taxon>
        <taxon>Pseudonocardiaceae</taxon>
        <taxon>Saccharothrix</taxon>
    </lineage>
</organism>
<dbReference type="GO" id="GO:0008171">
    <property type="term" value="F:O-methyltransferase activity"/>
    <property type="evidence" value="ECO:0007669"/>
    <property type="project" value="InterPro"/>
</dbReference>
<dbReference type="CDD" id="cd02440">
    <property type="entry name" value="AdoMet_MTases"/>
    <property type="match status" value="1"/>
</dbReference>
<protein>
    <submittedName>
        <fullName evidence="7">O-methyltransferase</fullName>
    </submittedName>
</protein>
<accession>A0A495W2L7</accession>
<comment type="caution">
    <text evidence="7">The sequence shown here is derived from an EMBL/GenBank/DDBJ whole genome shotgun (WGS) entry which is preliminary data.</text>
</comment>
<keyword evidence="8" id="KW-1185">Reference proteome</keyword>
<proteinExistence type="predicted"/>
<dbReference type="Gene3D" id="1.10.287.1350">
    <property type="match status" value="1"/>
</dbReference>
<dbReference type="SUPFAM" id="SSF53335">
    <property type="entry name" value="S-adenosyl-L-methionine-dependent methyltransferases"/>
    <property type="match status" value="1"/>
</dbReference>
<dbReference type="PIRSF" id="PIRSF005739">
    <property type="entry name" value="O-mtase"/>
    <property type="match status" value="1"/>
</dbReference>
<evidence type="ECO:0000256" key="4">
    <source>
        <dbReference type="PIRSR" id="PIRSR005739-1"/>
    </source>
</evidence>
<feature type="active site" description="Proton acceptor" evidence="4">
    <location>
        <position position="245"/>
    </location>
</feature>
<dbReference type="InterPro" id="IPR036390">
    <property type="entry name" value="WH_DNA-bd_sf"/>
</dbReference>
<dbReference type="GO" id="GO:0032259">
    <property type="term" value="P:methylation"/>
    <property type="evidence" value="ECO:0007669"/>
    <property type="project" value="UniProtKB-KW"/>
</dbReference>
<evidence type="ECO:0000259" key="6">
    <source>
        <dbReference type="Pfam" id="PF08100"/>
    </source>
</evidence>
<dbReference type="Proteomes" id="UP000282084">
    <property type="component" value="Unassembled WGS sequence"/>
</dbReference>
<dbReference type="InterPro" id="IPR012967">
    <property type="entry name" value="COMT_dimerisation"/>
</dbReference>
<dbReference type="EMBL" id="RBXO01000001">
    <property type="protein sequence ID" value="RKT54985.1"/>
    <property type="molecule type" value="Genomic_DNA"/>
</dbReference>
<dbReference type="Pfam" id="PF00891">
    <property type="entry name" value="Methyltransf_2"/>
    <property type="match status" value="1"/>
</dbReference>
<dbReference type="InterPro" id="IPR029063">
    <property type="entry name" value="SAM-dependent_MTases_sf"/>
</dbReference>
<dbReference type="SUPFAM" id="SSF46785">
    <property type="entry name" value="Winged helix' DNA-binding domain"/>
    <property type="match status" value="1"/>
</dbReference>
<dbReference type="Gene3D" id="3.40.50.150">
    <property type="entry name" value="Vaccinia Virus protein VP39"/>
    <property type="match status" value="1"/>
</dbReference>
<dbReference type="PANTHER" id="PTHR43712:SF2">
    <property type="entry name" value="O-METHYLTRANSFERASE CICE"/>
    <property type="match status" value="1"/>
</dbReference>
<dbReference type="PROSITE" id="PS51683">
    <property type="entry name" value="SAM_OMT_II"/>
    <property type="match status" value="1"/>
</dbReference>
<feature type="domain" description="O-methyltransferase C-terminal" evidence="5">
    <location>
        <begin position="111"/>
        <end position="310"/>
    </location>
</feature>
<evidence type="ECO:0000256" key="1">
    <source>
        <dbReference type="ARBA" id="ARBA00022603"/>
    </source>
</evidence>
<dbReference type="Gene3D" id="1.10.10.10">
    <property type="entry name" value="Winged helix-like DNA-binding domain superfamily/Winged helix DNA-binding domain"/>
    <property type="match status" value="1"/>
</dbReference>
<dbReference type="InterPro" id="IPR036388">
    <property type="entry name" value="WH-like_DNA-bd_sf"/>
</dbReference>
<keyword evidence="3" id="KW-0949">S-adenosyl-L-methionine</keyword>
<reference evidence="7 8" key="1">
    <citation type="submission" date="2018-10" db="EMBL/GenBank/DDBJ databases">
        <title>Sequencing the genomes of 1000 actinobacteria strains.</title>
        <authorList>
            <person name="Klenk H.-P."/>
        </authorList>
    </citation>
    <scope>NUCLEOTIDE SEQUENCE [LARGE SCALE GENOMIC DNA]</scope>
    <source>
        <strain evidence="7 8">DSM 43800</strain>
    </source>
</reference>
<dbReference type="AlphaFoldDB" id="A0A495W2L7"/>
<dbReference type="PANTHER" id="PTHR43712">
    <property type="entry name" value="PUTATIVE (AFU_ORTHOLOGUE AFUA_4G14580)-RELATED"/>
    <property type="match status" value="1"/>
</dbReference>
<evidence type="ECO:0000256" key="2">
    <source>
        <dbReference type="ARBA" id="ARBA00022679"/>
    </source>
</evidence>
<sequence length="333" mass="33997">MTTTGLSILRLADLATPMAVRVAATLGLVDLAGGAGATVERLAEETGASVSALGCLLDHLVSVGVFAVDVGSGRYRPTGLGAQMGVDAPEGVRPLLDIGSAGGRAELAFVELLGTVLTGAPAYERRYGRGFWADLDADAGLRRSFDAQMAWRFGVQAGQIAERFDWGRFAEVVDVGGGDGLVLAEVLRAHPGVRGRVVDLAPAAEAAAARFAAAGLGGRAVAVAGSFFEPLPAGADAYVLSDVLHDWDDERAREILAGCRRAVAPGGAVVVIEPVRGVGADTAIDLFMLMCFGGRERSVEELVGLAAGCGLVLRGSGPVAEGRTVLEFGVAGG</sequence>
<evidence type="ECO:0000256" key="3">
    <source>
        <dbReference type="ARBA" id="ARBA00022691"/>
    </source>
</evidence>
<dbReference type="InterPro" id="IPR016461">
    <property type="entry name" value="COMT-like"/>
</dbReference>
<keyword evidence="1 7" id="KW-0489">Methyltransferase</keyword>
<feature type="domain" description="O-methyltransferase dimerisation" evidence="6">
    <location>
        <begin position="14"/>
        <end position="81"/>
    </location>
</feature>
<dbReference type="InterPro" id="IPR001077">
    <property type="entry name" value="COMT_C"/>
</dbReference>
<gene>
    <name evidence="7" type="ORF">C8E97_3639</name>
</gene>
<name>A0A495W2L7_9PSEU</name>